<keyword evidence="1" id="KW-0812">Transmembrane</keyword>
<accession>A0ABU2HP96</accession>
<dbReference type="EMBL" id="JAVQLW010000001">
    <property type="protein sequence ID" value="MDS9466867.1"/>
    <property type="molecule type" value="Genomic_DNA"/>
</dbReference>
<dbReference type="Proteomes" id="UP001269144">
    <property type="component" value="Unassembled WGS sequence"/>
</dbReference>
<sequence>MTIEKPAYVTAIAFGIAGLVLAWILSAILPPNVYHVFSGAVGAIFGVLMISRLWPALPFGKAHMWGAALIAYNIGLSLLEKVWLAS</sequence>
<keyword evidence="1" id="KW-0472">Membrane</keyword>
<name>A0ABU2HP96_9RHOB</name>
<evidence type="ECO:0000313" key="3">
    <source>
        <dbReference type="Proteomes" id="UP001269144"/>
    </source>
</evidence>
<reference evidence="3" key="1">
    <citation type="submission" date="2023-07" db="EMBL/GenBank/DDBJ databases">
        <title>Paracoccus sp. MBLB3053 whole genome sequence.</title>
        <authorList>
            <person name="Hwang C.Y."/>
            <person name="Cho E.-S."/>
            <person name="Seo M.-J."/>
        </authorList>
    </citation>
    <scope>NUCLEOTIDE SEQUENCE [LARGE SCALE GENOMIC DNA]</scope>
    <source>
        <strain evidence="3">MBLB3053</strain>
    </source>
</reference>
<keyword evidence="1" id="KW-1133">Transmembrane helix</keyword>
<evidence type="ECO:0000313" key="2">
    <source>
        <dbReference type="EMBL" id="MDS9466867.1"/>
    </source>
</evidence>
<keyword evidence="3" id="KW-1185">Reference proteome</keyword>
<proteinExistence type="predicted"/>
<protein>
    <submittedName>
        <fullName evidence="2">Uncharacterized protein</fullName>
    </submittedName>
</protein>
<gene>
    <name evidence="2" type="ORF">RGQ15_04615</name>
</gene>
<evidence type="ECO:0000256" key="1">
    <source>
        <dbReference type="SAM" id="Phobius"/>
    </source>
</evidence>
<dbReference type="RefSeq" id="WP_311159058.1">
    <property type="nucleotide sequence ID" value="NZ_JAVQLW010000001.1"/>
</dbReference>
<feature type="transmembrane region" description="Helical" evidence="1">
    <location>
        <begin position="7"/>
        <end position="26"/>
    </location>
</feature>
<feature type="transmembrane region" description="Helical" evidence="1">
    <location>
        <begin position="32"/>
        <end position="50"/>
    </location>
</feature>
<organism evidence="2 3">
    <name type="scientific">Paracoccus aurantius</name>
    <dbReference type="NCBI Taxonomy" id="3073814"/>
    <lineage>
        <taxon>Bacteria</taxon>
        <taxon>Pseudomonadati</taxon>
        <taxon>Pseudomonadota</taxon>
        <taxon>Alphaproteobacteria</taxon>
        <taxon>Rhodobacterales</taxon>
        <taxon>Paracoccaceae</taxon>
        <taxon>Paracoccus</taxon>
    </lineage>
</organism>
<comment type="caution">
    <text evidence="2">The sequence shown here is derived from an EMBL/GenBank/DDBJ whole genome shotgun (WGS) entry which is preliminary data.</text>
</comment>